<comment type="caution">
    <text evidence="11">The sequence shown here is derived from an EMBL/GenBank/DDBJ whole genome shotgun (WGS) entry which is preliminary data.</text>
</comment>
<proteinExistence type="inferred from homology"/>
<organism evidence="11 12">
    <name type="scientific">Forsythia ovata</name>
    <dbReference type="NCBI Taxonomy" id="205694"/>
    <lineage>
        <taxon>Eukaryota</taxon>
        <taxon>Viridiplantae</taxon>
        <taxon>Streptophyta</taxon>
        <taxon>Embryophyta</taxon>
        <taxon>Tracheophyta</taxon>
        <taxon>Spermatophyta</taxon>
        <taxon>Magnoliopsida</taxon>
        <taxon>eudicotyledons</taxon>
        <taxon>Gunneridae</taxon>
        <taxon>Pentapetalae</taxon>
        <taxon>asterids</taxon>
        <taxon>lamiids</taxon>
        <taxon>Lamiales</taxon>
        <taxon>Oleaceae</taxon>
        <taxon>Forsythieae</taxon>
        <taxon>Forsythia</taxon>
    </lineage>
</organism>
<sequence length="509" mass="57831">MGRNPHIKLASMAQTYGPVMSFRLGTGLVVVGSSPKAAMEILKTQDRFLCARRLSYTHPASSPKVNKFSVGFANECNDQWKYLRSICRAELFSNRALQSQMKIREKNVMKMVRYLHEKEGQVLNISELIFNTLLNTMCNILFSMDVFGPEGGGKGVEVKKLVGKFVKIVATPNLADLFPILHGWDIQGMQKKVRKINEKIFTIWKDIIKERREKRRRNILTQEDFLDALLGNGFSNDHINHMLLELLMAATETSTTATIWAVADLIKNQESRHKLSDELNKNIGNHMIKEPEIMDFPYLQACLKESMRLHPPVPFLLPRRATETCKVMNFTIPKGSQVLVNTWAMGRDPTVWVDSSSFKPERFLDSGLDFKGNDFEFIPFGSGRRMCPGLPIVTRQVPYVVATLMHKITWSLPGYNDPTELNMDEVYHLELLKKEPLQLIPKIKREVQAIKVDRGLIALQAAKSKLPHLDYTEKKARQRESVFAGITEVTELQGAEYKSYCPTASLGSA</sequence>
<reference evidence="12" key="1">
    <citation type="submission" date="2024-07" db="EMBL/GenBank/DDBJ databases">
        <title>Two chromosome-level genome assemblies of Korean endemic species Abeliophyllum distichum and Forsythia ovata (Oleaceae).</title>
        <authorList>
            <person name="Jang H."/>
        </authorList>
    </citation>
    <scope>NUCLEOTIDE SEQUENCE [LARGE SCALE GENOMIC DNA]</scope>
</reference>
<evidence type="ECO:0000256" key="8">
    <source>
        <dbReference type="ARBA" id="ARBA00023033"/>
    </source>
</evidence>
<dbReference type="InterPro" id="IPR002401">
    <property type="entry name" value="Cyt_P450_E_grp-I"/>
</dbReference>
<keyword evidence="6 10" id="KW-0560">Oxidoreductase</keyword>
<dbReference type="InterPro" id="IPR036396">
    <property type="entry name" value="Cyt_P450_sf"/>
</dbReference>
<evidence type="ECO:0000256" key="5">
    <source>
        <dbReference type="ARBA" id="ARBA00022723"/>
    </source>
</evidence>
<feature type="binding site" description="axial binding residue" evidence="9">
    <location>
        <position position="387"/>
    </location>
    <ligand>
        <name>heme</name>
        <dbReference type="ChEBI" id="CHEBI:30413"/>
    </ligand>
    <ligandPart>
        <name>Fe</name>
        <dbReference type="ChEBI" id="CHEBI:18248"/>
    </ligandPart>
</feature>
<evidence type="ECO:0000256" key="2">
    <source>
        <dbReference type="ARBA" id="ARBA00004167"/>
    </source>
</evidence>
<gene>
    <name evidence="11" type="ORF">Fot_11905</name>
</gene>
<keyword evidence="5 9" id="KW-0479">Metal-binding</keyword>
<dbReference type="AlphaFoldDB" id="A0ABD1WLN7"/>
<dbReference type="PANTHER" id="PTHR47950">
    <property type="entry name" value="CYTOCHROME P450, FAMILY 76, SUBFAMILY C, POLYPEPTIDE 5-RELATED"/>
    <property type="match status" value="1"/>
</dbReference>
<evidence type="ECO:0000313" key="12">
    <source>
        <dbReference type="Proteomes" id="UP001604277"/>
    </source>
</evidence>
<evidence type="ECO:0000256" key="1">
    <source>
        <dbReference type="ARBA" id="ARBA00001971"/>
    </source>
</evidence>
<dbReference type="PRINTS" id="PR00463">
    <property type="entry name" value="EP450I"/>
</dbReference>
<dbReference type="Proteomes" id="UP001604277">
    <property type="component" value="Unassembled WGS sequence"/>
</dbReference>
<comment type="cofactor">
    <cofactor evidence="1 9">
        <name>heme</name>
        <dbReference type="ChEBI" id="CHEBI:30413"/>
    </cofactor>
</comment>
<dbReference type="EMBL" id="JBFOLJ010000003">
    <property type="protein sequence ID" value="KAL2550375.1"/>
    <property type="molecule type" value="Genomic_DNA"/>
</dbReference>
<evidence type="ECO:0000256" key="9">
    <source>
        <dbReference type="PIRSR" id="PIRSR602401-1"/>
    </source>
</evidence>
<evidence type="ECO:0000313" key="11">
    <source>
        <dbReference type="EMBL" id="KAL2550375.1"/>
    </source>
</evidence>
<evidence type="ECO:0000256" key="4">
    <source>
        <dbReference type="ARBA" id="ARBA00022617"/>
    </source>
</evidence>
<keyword evidence="8 10" id="KW-0503">Monooxygenase</keyword>
<comment type="similarity">
    <text evidence="3 10">Belongs to the cytochrome P450 family.</text>
</comment>
<dbReference type="PRINTS" id="PR00385">
    <property type="entry name" value="P450"/>
</dbReference>
<dbReference type="GO" id="GO:0046872">
    <property type="term" value="F:metal ion binding"/>
    <property type="evidence" value="ECO:0007669"/>
    <property type="project" value="UniProtKB-KW"/>
</dbReference>
<dbReference type="GO" id="GO:0016020">
    <property type="term" value="C:membrane"/>
    <property type="evidence" value="ECO:0007669"/>
    <property type="project" value="UniProtKB-SubCell"/>
</dbReference>
<comment type="subcellular location">
    <subcellularLocation>
        <location evidence="2">Membrane</location>
        <topology evidence="2">Single-pass membrane protein</topology>
    </subcellularLocation>
</comment>
<protein>
    <submittedName>
        <fullName evidence="11">Cytochrome</fullName>
    </submittedName>
</protein>
<evidence type="ECO:0000256" key="3">
    <source>
        <dbReference type="ARBA" id="ARBA00010617"/>
    </source>
</evidence>
<dbReference type="Pfam" id="PF00067">
    <property type="entry name" value="p450"/>
    <property type="match status" value="1"/>
</dbReference>
<name>A0ABD1WLN7_9LAMI</name>
<keyword evidence="4 9" id="KW-0349">Heme</keyword>
<evidence type="ECO:0000256" key="6">
    <source>
        <dbReference type="ARBA" id="ARBA00023002"/>
    </source>
</evidence>
<evidence type="ECO:0000256" key="10">
    <source>
        <dbReference type="RuleBase" id="RU000461"/>
    </source>
</evidence>
<dbReference type="SUPFAM" id="SSF48264">
    <property type="entry name" value="Cytochrome P450"/>
    <property type="match status" value="1"/>
</dbReference>
<dbReference type="GO" id="GO:0004497">
    <property type="term" value="F:monooxygenase activity"/>
    <property type="evidence" value="ECO:0007669"/>
    <property type="project" value="UniProtKB-KW"/>
</dbReference>
<keyword evidence="12" id="KW-1185">Reference proteome</keyword>
<evidence type="ECO:0000256" key="7">
    <source>
        <dbReference type="ARBA" id="ARBA00023004"/>
    </source>
</evidence>
<dbReference type="PROSITE" id="PS00086">
    <property type="entry name" value="CYTOCHROME_P450"/>
    <property type="match status" value="1"/>
</dbReference>
<dbReference type="Gene3D" id="1.10.630.10">
    <property type="entry name" value="Cytochrome P450"/>
    <property type="match status" value="1"/>
</dbReference>
<accession>A0ABD1WLN7</accession>
<keyword evidence="7 9" id="KW-0408">Iron</keyword>
<dbReference type="PANTHER" id="PTHR47950:SF49">
    <property type="entry name" value="CYTOCHROME P450"/>
    <property type="match status" value="1"/>
</dbReference>
<dbReference type="InterPro" id="IPR017972">
    <property type="entry name" value="Cyt_P450_CS"/>
</dbReference>
<dbReference type="InterPro" id="IPR001128">
    <property type="entry name" value="Cyt_P450"/>
</dbReference>